<evidence type="ECO:0000256" key="1">
    <source>
        <dbReference type="ARBA" id="ARBA00022630"/>
    </source>
</evidence>
<keyword evidence="3" id="KW-0560">Oxidoreductase</keyword>
<dbReference type="Gene3D" id="3.50.50.60">
    <property type="entry name" value="FAD/NAD(P)-binding domain"/>
    <property type="match status" value="2"/>
</dbReference>
<dbReference type="RefSeq" id="XP_022627468.1">
    <property type="nucleotide sequence ID" value="XM_022773998.1"/>
</dbReference>
<keyword evidence="5" id="KW-1185">Reference proteome</keyword>
<sequence>MGIIKKVAIIGGGPSGLIAAENLARREGQNWEIVGFEVRDQLGGVWSDTPGSNLNSEQVFQQLQSLDKPAEGCVTPANIFQKDSPLVENGRIPNLRPLLATSVRKPMHVKRKPLLRDGIIFSNKTGIYDNFMTNAPRQFMDLDYRNPSQDSRRKDIAPLGDLQQVQKNIKSFTERHQSSKAFRLRTSVEYLDKLSPEKWVIVAKTWQPEDDHDYWYSETFDAVVIANGHFMCPYVPFYMSATSNGDSNVHEFNKSFPDTLTHVRDIDFWYRKRLPLLHKASVTKKQKIVIVGKSFSAMDILKRLVPLQDASHSLEIIISAKTAPNPDNKANPFYWFDEWLARTTKVTTVCAISHFVEKQGKPALQLEDETVIEDVSAVLFATGYLYTFPFVSNKLLEHYRILMTPDPRCPAGMPSNISRVTGLYLHTFSIADPTLGFVGISSNANFQSFQISAQALAGTWSRLNDLYNSQMPQDGPIYDSIWSQVLPPVQDQLKWCQERLLQTGNNGAYHFYYPLNQLNEQWLKYSEPLFGNKDCQQVLFPEGSAEIVQSGLAKLKQLFIQTVEQIQPN</sequence>
<dbReference type="PRINTS" id="PR00419">
    <property type="entry name" value="ADXRDTASE"/>
</dbReference>
<protein>
    <submittedName>
        <fullName evidence="4">LALA0S02e09714g1_1</fullName>
    </submittedName>
</protein>
<dbReference type="SUPFAM" id="SSF51905">
    <property type="entry name" value="FAD/NAD(P)-binding domain"/>
    <property type="match status" value="1"/>
</dbReference>
<organism evidence="4 5">
    <name type="scientific">Lachancea lanzarotensis</name>
    <dbReference type="NCBI Taxonomy" id="1245769"/>
    <lineage>
        <taxon>Eukaryota</taxon>
        <taxon>Fungi</taxon>
        <taxon>Dikarya</taxon>
        <taxon>Ascomycota</taxon>
        <taxon>Saccharomycotina</taxon>
        <taxon>Saccharomycetes</taxon>
        <taxon>Saccharomycetales</taxon>
        <taxon>Saccharomycetaceae</taxon>
        <taxon>Lachancea</taxon>
    </lineage>
</organism>
<reference evidence="4 5" key="1">
    <citation type="submission" date="2014-12" db="EMBL/GenBank/DDBJ databases">
        <authorList>
            <person name="Neuveglise Cecile"/>
        </authorList>
    </citation>
    <scope>NUCLEOTIDE SEQUENCE [LARGE SCALE GENOMIC DNA]</scope>
    <source>
        <strain evidence="4 5">CBS 12615</strain>
    </source>
</reference>
<dbReference type="Proteomes" id="UP000054304">
    <property type="component" value="Unassembled WGS sequence"/>
</dbReference>
<dbReference type="AlphaFoldDB" id="A0A0C7MZZ3"/>
<keyword evidence="2" id="KW-0274">FAD</keyword>
<keyword evidence="1" id="KW-0285">Flavoprotein</keyword>
<dbReference type="EMBL" id="LN736361">
    <property type="protein sequence ID" value="CEP61232.1"/>
    <property type="molecule type" value="Genomic_DNA"/>
</dbReference>
<dbReference type="Pfam" id="PF13450">
    <property type="entry name" value="NAD_binding_8"/>
    <property type="match status" value="1"/>
</dbReference>
<evidence type="ECO:0000256" key="2">
    <source>
        <dbReference type="ARBA" id="ARBA00022827"/>
    </source>
</evidence>
<evidence type="ECO:0000313" key="5">
    <source>
        <dbReference type="Proteomes" id="UP000054304"/>
    </source>
</evidence>
<dbReference type="PANTHER" id="PTHR23023">
    <property type="entry name" value="DIMETHYLANILINE MONOOXYGENASE"/>
    <property type="match status" value="1"/>
</dbReference>
<accession>A0A0C7MZZ3</accession>
<dbReference type="GO" id="GO:0016491">
    <property type="term" value="F:oxidoreductase activity"/>
    <property type="evidence" value="ECO:0007669"/>
    <property type="project" value="UniProtKB-KW"/>
</dbReference>
<dbReference type="InterPro" id="IPR036188">
    <property type="entry name" value="FAD/NAD-bd_sf"/>
</dbReference>
<evidence type="ECO:0000313" key="4">
    <source>
        <dbReference type="EMBL" id="CEP61232.1"/>
    </source>
</evidence>
<dbReference type="HOGENOM" id="CLU_006909_5_3_1"/>
<dbReference type="GeneID" id="34684650"/>
<gene>
    <name evidence="4" type="ORF">LALA0_S02e09714g</name>
</gene>
<proteinExistence type="predicted"/>
<name>A0A0C7MZZ3_9SACH</name>
<dbReference type="OrthoDB" id="66881at2759"/>
<dbReference type="InterPro" id="IPR050346">
    <property type="entry name" value="FMO-like"/>
</dbReference>
<evidence type="ECO:0000256" key="3">
    <source>
        <dbReference type="ARBA" id="ARBA00023002"/>
    </source>
</evidence>